<protein>
    <recommendedName>
        <fullName evidence="10">Cytochrome P450</fullName>
    </recommendedName>
</protein>
<dbReference type="CDD" id="cd11054">
    <property type="entry name" value="CYP24A1-like"/>
    <property type="match status" value="1"/>
</dbReference>
<keyword evidence="6" id="KW-0408">Iron</keyword>
<dbReference type="PANTHER" id="PTHR24279">
    <property type="entry name" value="CYTOCHROME P450"/>
    <property type="match status" value="1"/>
</dbReference>
<evidence type="ECO:0000256" key="7">
    <source>
        <dbReference type="ARBA" id="ARBA00023033"/>
    </source>
</evidence>
<keyword evidence="4" id="KW-0479">Metal-binding</keyword>
<keyword evidence="3" id="KW-0349">Heme</keyword>
<dbReference type="InterPro" id="IPR036396">
    <property type="entry name" value="Cyt_P450_sf"/>
</dbReference>
<dbReference type="PANTHER" id="PTHR24279:SF120">
    <property type="entry name" value="CYTOCHROME P450"/>
    <property type="match status" value="1"/>
</dbReference>
<dbReference type="Proteomes" id="UP001162164">
    <property type="component" value="Unassembled WGS sequence"/>
</dbReference>
<dbReference type="Pfam" id="PF00067">
    <property type="entry name" value="p450"/>
    <property type="match status" value="1"/>
</dbReference>
<evidence type="ECO:0000256" key="3">
    <source>
        <dbReference type="ARBA" id="ARBA00022617"/>
    </source>
</evidence>
<dbReference type="PRINTS" id="PR00385">
    <property type="entry name" value="P450"/>
</dbReference>
<accession>A0ABQ9IYA2</accession>
<organism evidence="8 9">
    <name type="scientific">Molorchus minor</name>
    <dbReference type="NCBI Taxonomy" id="1323400"/>
    <lineage>
        <taxon>Eukaryota</taxon>
        <taxon>Metazoa</taxon>
        <taxon>Ecdysozoa</taxon>
        <taxon>Arthropoda</taxon>
        <taxon>Hexapoda</taxon>
        <taxon>Insecta</taxon>
        <taxon>Pterygota</taxon>
        <taxon>Neoptera</taxon>
        <taxon>Endopterygota</taxon>
        <taxon>Coleoptera</taxon>
        <taxon>Polyphaga</taxon>
        <taxon>Cucujiformia</taxon>
        <taxon>Chrysomeloidea</taxon>
        <taxon>Cerambycidae</taxon>
        <taxon>Lamiinae</taxon>
        <taxon>Monochamini</taxon>
        <taxon>Molorchus</taxon>
    </lineage>
</organism>
<dbReference type="InterPro" id="IPR050479">
    <property type="entry name" value="CYP11_CYP27_families"/>
</dbReference>
<keyword evidence="9" id="KW-1185">Reference proteome</keyword>
<keyword evidence="7" id="KW-0503">Monooxygenase</keyword>
<dbReference type="Gene3D" id="1.10.630.10">
    <property type="entry name" value="Cytochrome P450"/>
    <property type="match status" value="1"/>
</dbReference>
<dbReference type="PRINTS" id="PR00463">
    <property type="entry name" value="EP450I"/>
</dbReference>
<dbReference type="InterPro" id="IPR002401">
    <property type="entry name" value="Cyt_P450_E_grp-I"/>
</dbReference>
<evidence type="ECO:0000313" key="8">
    <source>
        <dbReference type="EMBL" id="KAJ8968329.1"/>
    </source>
</evidence>
<name>A0ABQ9IYA2_9CUCU</name>
<keyword evidence="5" id="KW-0560">Oxidoreductase</keyword>
<evidence type="ECO:0000256" key="1">
    <source>
        <dbReference type="ARBA" id="ARBA00001971"/>
    </source>
</evidence>
<evidence type="ECO:0000313" key="9">
    <source>
        <dbReference type="Proteomes" id="UP001162164"/>
    </source>
</evidence>
<proteinExistence type="inferred from homology"/>
<evidence type="ECO:0000256" key="4">
    <source>
        <dbReference type="ARBA" id="ARBA00022723"/>
    </source>
</evidence>
<comment type="similarity">
    <text evidence="2">Belongs to the cytochrome P450 family.</text>
</comment>
<gene>
    <name evidence="8" type="ORF">NQ317_004080</name>
</gene>
<evidence type="ECO:0000256" key="2">
    <source>
        <dbReference type="ARBA" id="ARBA00010617"/>
    </source>
</evidence>
<comment type="caution">
    <text evidence="8">The sequence shown here is derived from an EMBL/GenBank/DDBJ whole genome shotgun (WGS) entry which is preliminary data.</text>
</comment>
<comment type="cofactor">
    <cofactor evidence="1">
        <name>heme</name>
        <dbReference type="ChEBI" id="CHEBI:30413"/>
    </cofactor>
</comment>
<dbReference type="EMBL" id="JAPWTJ010002020">
    <property type="protein sequence ID" value="KAJ8968329.1"/>
    <property type="molecule type" value="Genomic_DNA"/>
</dbReference>
<dbReference type="InterPro" id="IPR001128">
    <property type="entry name" value="Cyt_P450"/>
</dbReference>
<evidence type="ECO:0000256" key="5">
    <source>
        <dbReference type="ARBA" id="ARBA00023002"/>
    </source>
</evidence>
<dbReference type="SUPFAM" id="SSF48264">
    <property type="entry name" value="Cytochrome P450"/>
    <property type="match status" value="1"/>
</dbReference>
<evidence type="ECO:0000256" key="6">
    <source>
        <dbReference type="ARBA" id="ARBA00023004"/>
    </source>
</evidence>
<evidence type="ECO:0008006" key="10">
    <source>
        <dbReference type="Google" id="ProtNLM"/>
    </source>
</evidence>
<reference evidence="8" key="1">
    <citation type="journal article" date="2023" name="Insect Mol. Biol.">
        <title>Genome sequencing provides insights into the evolution of gene families encoding plant cell wall-degrading enzymes in longhorned beetles.</title>
        <authorList>
            <person name="Shin N.R."/>
            <person name="Okamura Y."/>
            <person name="Kirsch R."/>
            <person name="Pauchet Y."/>
        </authorList>
    </citation>
    <scope>NUCLEOTIDE SEQUENCE</scope>
    <source>
        <strain evidence="8">MMC_N1</strain>
    </source>
</reference>
<sequence length="478" mass="55452">MFSKFVTRGAICKFSTSSTKCTVEAAVSKRDEYYKSLGEKTSDEKPDGWDNALPYESIPGPKPLPLVGNMFRFLPHLGEYYDVPQQDFYKIIRRKYGDIITLKGIFGRKPIVYLFNTSDMENFLRNSGSFPIRNGMESFAYYRTKMRQDVFNGVGGVLTVQGEEWFKFRSLVNPILLQPRSVEQYLGAMDTIADELVHNMRHFSEQSGKNEMPENFLNWLYRWSLESMGVIAFNRHFGLLDLNVDENSEVQKFVDSVVTMLKLMYYLEILPPIWKFIPTQPWKEYLQCMDFMTEFTFKYIEEGLSQNADDNGPDHELSILQRLAKIDKRVAVAMIMDMMIAGVDTTGRTLGAALYFLAKNPEKQERLKEEVLKNLPNKNSPVTKEIMGKNIYLKAVLKETMRLSPIALATMRTTVKDLVLGGYKVPKNSDVLSIHLPSSEEFKDPDLFMPERFFEDDDRRVFPQERPPARFYTFWIWS</sequence>